<organism evidence="1">
    <name type="scientific">bioreactor metagenome</name>
    <dbReference type="NCBI Taxonomy" id="1076179"/>
    <lineage>
        <taxon>unclassified sequences</taxon>
        <taxon>metagenomes</taxon>
        <taxon>ecological metagenomes</taxon>
    </lineage>
</organism>
<accession>A0A645BJ01</accession>
<name>A0A645BJ01_9ZZZZ</name>
<dbReference type="AlphaFoldDB" id="A0A645BJ01"/>
<comment type="caution">
    <text evidence="1">The sequence shown here is derived from an EMBL/GenBank/DDBJ whole genome shotgun (WGS) entry which is preliminary data.</text>
</comment>
<protein>
    <submittedName>
        <fullName evidence="1">Uncharacterized protein</fullName>
    </submittedName>
</protein>
<dbReference type="EMBL" id="VSSQ01018491">
    <property type="protein sequence ID" value="MPM61714.1"/>
    <property type="molecule type" value="Genomic_DNA"/>
</dbReference>
<reference evidence="1" key="1">
    <citation type="submission" date="2019-08" db="EMBL/GenBank/DDBJ databases">
        <authorList>
            <person name="Kucharzyk K."/>
            <person name="Murdoch R.W."/>
            <person name="Higgins S."/>
            <person name="Loffler F."/>
        </authorList>
    </citation>
    <scope>NUCLEOTIDE SEQUENCE</scope>
</reference>
<evidence type="ECO:0000313" key="1">
    <source>
        <dbReference type="EMBL" id="MPM61714.1"/>
    </source>
</evidence>
<proteinExistence type="predicted"/>
<gene>
    <name evidence="1" type="ORF">SDC9_108574</name>
</gene>
<sequence>MNKKEVMNVKKQKYYLYHYYERNFGPFMPLTALPMNEAKEILLIQEAAGKFHNPDIDGFLQKRYDRDKLLREMFIKHGGKPERTAPVYMMLGEHKQWESAYENPAVIKIPLKEFDPLTVSFTYGDSFSVLNSSLFGDEEYWNKVYFADEMLQIIDRLGFPPYVEYDFKRGIYPIDKNINHHLKYVEAHIWSDETIMKYI</sequence>